<dbReference type="PANTHER" id="PTHR28003:SF1">
    <property type="entry name" value="NUCLEOPORIN POM34"/>
    <property type="match status" value="1"/>
</dbReference>
<dbReference type="GO" id="GO:0005640">
    <property type="term" value="C:nuclear outer membrane"/>
    <property type="evidence" value="ECO:0007669"/>
    <property type="project" value="TreeGrafter"/>
</dbReference>
<dbReference type="GO" id="GO:0030474">
    <property type="term" value="P:spindle pole body duplication"/>
    <property type="evidence" value="ECO:0007669"/>
    <property type="project" value="TreeGrafter"/>
</dbReference>
<dbReference type="InterPro" id="IPR012578">
    <property type="entry name" value="Nucl_pore_cmplx"/>
</dbReference>
<dbReference type="GO" id="GO:0070762">
    <property type="term" value="C:nuclear pore transmembrane ring"/>
    <property type="evidence" value="ECO:0007669"/>
    <property type="project" value="TreeGrafter"/>
</dbReference>
<proteinExistence type="predicted"/>
<evidence type="ECO:0000256" key="1">
    <source>
        <dbReference type="SAM" id="MobiDB-lite"/>
    </source>
</evidence>
<feature type="transmembrane region" description="Helical" evidence="2">
    <location>
        <begin position="90"/>
        <end position="112"/>
    </location>
</feature>
<name>A0A9P8L8C4_9PEZI</name>
<evidence type="ECO:0000313" key="4">
    <source>
        <dbReference type="Proteomes" id="UP000750711"/>
    </source>
</evidence>
<feature type="transmembrane region" description="Helical" evidence="2">
    <location>
        <begin position="54"/>
        <end position="78"/>
    </location>
</feature>
<organism evidence="3 4">
    <name type="scientific">Trichoglossum hirsutum</name>
    <dbReference type="NCBI Taxonomy" id="265104"/>
    <lineage>
        <taxon>Eukaryota</taxon>
        <taxon>Fungi</taxon>
        <taxon>Dikarya</taxon>
        <taxon>Ascomycota</taxon>
        <taxon>Pezizomycotina</taxon>
        <taxon>Geoglossomycetes</taxon>
        <taxon>Geoglossales</taxon>
        <taxon>Geoglossaceae</taxon>
        <taxon>Trichoglossum</taxon>
    </lineage>
</organism>
<sequence length="159" mass="17503">MASAVAPSTPTPPSAHTAKSASASPAGTWRHPRFDDIVRRQNASAFTDSNVKKILWNAGTLIGSFAVGRFVPLIHPLLAEFTSYLYPYSLYIISLLRMLWFINIIIAFTPLIKPKDDLSDIPLTPSQRALLGLDPNAPSSLKPGSQKPQFLLFKLAPFW</sequence>
<dbReference type="Proteomes" id="UP000750711">
    <property type="component" value="Unassembled WGS sequence"/>
</dbReference>
<dbReference type="PANTHER" id="PTHR28003">
    <property type="entry name" value="NUCLEOPORIN POM34"/>
    <property type="match status" value="1"/>
</dbReference>
<dbReference type="Pfam" id="PF08058">
    <property type="entry name" value="NPCC"/>
    <property type="match status" value="1"/>
</dbReference>
<accession>A0A9P8L8C4</accession>
<dbReference type="AlphaFoldDB" id="A0A9P8L8C4"/>
<keyword evidence="2" id="KW-0472">Membrane</keyword>
<keyword evidence="2" id="KW-0812">Transmembrane</keyword>
<evidence type="ECO:0000256" key="2">
    <source>
        <dbReference type="SAM" id="Phobius"/>
    </source>
</evidence>
<dbReference type="GO" id="GO:0006606">
    <property type="term" value="P:protein import into nucleus"/>
    <property type="evidence" value="ECO:0007669"/>
    <property type="project" value="TreeGrafter"/>
</dbReference>
<protein>
    <submittedName>
        <fullName evidence="3">Uncharacterized protein</fullName>
    </submittedName>
</protein>
<reference evidence="3" key="1">
    <citation type="submission" date="2021-03" db="EMBL/GenBank/DDBJ databases">
        <title>Comparative genomics and phylogenomic investigation of the class Geoglossomycetes provide insights into ecological specialization and systematics.</title>
        <authorList>
            <person name="Melie T."/>
            <person name="Pirro S."/>
            <person name="Miller A.N."/>
            <person name="Quandt A."/>
        </authorList>
    </citation>
    <scope>NUCLEOTIDE SEQUENCE</scope>
    <source>
        <strain evidence="3">CAQ_001_2017</strain>
    </source>
</reference>
<feature type="region of interest" description="Disordered" evidence="1">
    <location>
        <begin position="1"/>
        <end position="28"/>
    </location>
</feature>
<evidence type="ECO:0000313" key="3">
    <source>
        <dbReference type="EMBL" id="KAH0556130.1"/>
    </source>
</evidence>
<feature type="compositionally biased region" description="Low complexity" evidence="1">
    <location>
        <begin position="1"/>
        <end position="26"/>
    </location>
</feature>
<comment type="caution">
    <text evidence="3">The sequence shown here is derived from an EMBL/GenBank/DDBJ whole genome shotgun (WGS) entry which is preliminary data.</text>
</comment>
<dbReference type="EMBL" id="JAGHQM010001214">
    <property type="protein sequence ID" value="KAH0556130.1"/>
    <property type="molecule type" value="Genomic_DNA"/>
</dbReference>
<keyword evidence="4" id="KW-1185">Reference proteome</keyword>
<keyword evidence="2" id="KW-1133">Transmembrane helix</keyword>
<gene>
    <name evidence="3" type="ORF">GP486_005937</name>
</gene>